<dbReference type="SUPFAM" id="SSF51182">
    <property type="entry name" value="RmlC-like cupins"/>
    <property type="match status" value="1"/>
</dbReference>
<protein>
    <recommendedName>
        <fullName evidence="1">(S)-ureidoglycine aminohydrolase cupin domain-containing protein</fullName>
    </recommendedName>
</protein>
<dbReference type="PANTHER" id="PTHR40943:SF2">
    <property type="entry name" value="(S)-UREIDOGLYCINE AMINOHYDROLASE CUPIN DOMAIN-CONTAINING PROTEIN"/>
    <property type="match status" value="1"/>
</dbReference>
<dbReference type="AlphaFoldDB" id="A0A2S4M236"/>
<evidence type="ECO:0000313" key="3">
    <source>
        <dbReference type="Proteomes" id="UP000237381"/>
    </source>
</evidence>
<dbReference type="InterPro" id="IPR011051">
    <property type="entry name" value="RmlC_Cupin_sf"/>
</dbReference>
<evidence type="ECO:0000259" key="1">
    <source>
        <dbReference type="Pfam" id="PF05899"/>
    </source>
</evidence>
<comment type="caution">
    <text evidence="2">The sequence shown here is derived from an EMBL/GenBank/DDBJ whole genome shotgun (WGS) entry which is preliminary data.</text>
</comment>
<dbReference type="Proteomes" id="UP000237381">
    <property type="component" value="Unassembled WGS sequence"/>
</dbReference>
<dbReference type="EMBL" id="PQGA01000013">
    <property type="protein sequence ID" value="POR48786.1"/>
    <property type="molecule type" value="Genomic_DNA"/>
</dbReference>
<dbReference type="OrthoDB" id="9799053at2"/>
<proteinExistence type="predicted"/>
<dbReference type="RefSeq" id="WP_103706179.1">
    <property type="nucleotide sequence ID" value="NZ_PQGA01000013.1"/>
</dbReference>
<feature type="domain" description="(S)-ureidoglycine aminohydrolase cupin" evidence="1">
    <location>
        <begin position="38"/>
        <end position="108"/>
    </location>
</feature>
<keyword evidence="3" id="KW-1185">Reference proteome</keyword>
<accession>A0A2S4M236</accession>
<name>A0A2S4M236_9BURK</name>
<organism evidence="2 3">
    <name type="scientific">Paraburkholderia eburnea</name>
    <dbReference type="NCBI Taxonomy" id="1189126"/>
    <lineage>
        <taxon>Bacteria</taxon>
        <taxon>Pseudomonadati</taxon>
        <taxon>Pseudomonadota</taxon>
        <taxon>Betaproteobacteria</taxon>
        <taxon>Burkholderiales</taxon>
        <taxon>Burkholderiaceae</taxon>
        <taxon>Paraburkholderia</taxon>
    </lineage>
</organism>
<dbReference type="Gene3D" id="2.60.120.10">
    <property type="entry name" value="Jelly Rolls"/>
    <property type="match status" value="1"/>
</dbReference>
<dbReference type="InterPro" id="IPR014710">
    <property type="entry name" value="RmlC-like_jellyroll"/>
</dbReference>
<evidence type="ECO:0000313" key="2">
    <source>
        <dbReference type="EMBL" id="POR48786.1"/>
    </source>
</evidence>
<dbReference type="PANTHER" id="PTHR40943">
    <property type="entry name" value="CYTOPLASMIC PROTEIN-RELATED"/>
    <property type="match status" value="1"/>
</dbReference>
<sequence>MSKLIQDIKELGAGLGEYTKLEYGMDEGDWRAAEGTNGNYVIGFWEGKVGSVEFPETGADEACWLVEGKIALTDVNGARKEFSAGQGYLLPKGFAGKWETIADAKKFYVLLEPQQ</sequence>
<dbReference type="InterPro" id="IPR008579">
    <property type="entry name" value="UGlyAH_Cupin_dom"/>
</dbReference>
<dbReference type="Pfam" id="PF05899">
    <property type="entry name" value="Cupin_3"/>
    <property type="match status" value="1"/>
</dbReference>
<gene>
    <name evidence="2" type="ORF">B0G62_11371</name>
</gene>
<reference evidence="2 3" key="1">
    <citation type="submission" date="2018-01" db="EMBL/GenBank/DDBJ databases">
        <title>Genomic Encyclopedia of Type Strains, Phase III (KMG-III): the genomes of soil and plant-associated and newly described type strains.</title>
        <authorList>
            <person name="Whitman W."/>
        </authorList>
    </citation>
    <scope>NUCLEOTIDE SEQUENCE [LARGE SCALE GENOMIC DNA]</scope>
    <source>
        <strain evidence="2 3">JCM 18070</strain>
    </source>
</reference>